<name>A0ABS7K6Z3_9BACI</name>
<accession>A0ABS7K6Z3</accession>
<dbReference type="EMBL" id="JACWFH010000015">
    <property type="protein sequence ID" value="MBY0097850.1"/>
    <property type="molecule type" value="Genomic_DNA"/>
</dbReference>
<protein>
    <submittedName>
        <fullName evidence="2">Uncharacterized protein</fullName>
    </submittedName>
</protein>
<feature type="transmembrane region" description="Helical" evidence="1">
    <location>
        <begin position="44"/>
        <end position="61"/>
    </location>
</feature>
<reference evidence="2 3" key="1">
    <citation type="submission" date="2020-07" db="EMBL/GenBank/DDBJ databases">
        <title>Fungal Genomes of the International Space Station.</title>
        <authorList>
            <person name="Seuylemezian A."/>
            <person name="Singh N.K."/>
            <person name="Wood J."/>
            <person name="Venkateswaran K."/>
        </authorList>
    </citation>
    <scope>NUCLEOTIDE SEQUENCE [LARGE SCALE GENOMIC DNA]</scope>
    <source>
        <strain evidence="2 3">PL-B2</strain>
    </source>
</reference>
<evidence type="ECO:0000313" key="3">
    <source>
        <dbReference type="Proteomes" id="UP000769780"/>
    </source>
</evidence>
<evidence type="ECO:0000313" key="2">
    <source>
        <dbReference type="EMBL" id="MBY0097850.1"/>
    </source>
</evidence>
<keyword evidence="3" id="KW-1185">Reference proteome</keyword>
<feature type="transmembrane region" description="Helical" evidence="1">
    <location>
        <begin position="6"/>
        <end position="23"/>
    </location>
</feature>
<keyword evidence="1" id="KW-1133">Transmembrane helix</keyword>
<keyword evidence="1" id="KW-0812">Transmembrane</keyword>
<dbReference type="RefSeq" id="WP_221874067.1">
    <property type="nucleotide sequence ID" value="NZ_JACWFH010000015.1"/>
</dbReference>
<keyword evidence="1" id="KW-0472">Membrane</keyword>
<feature type="transmembrane region" description="Helical" evidence="1">
    <location>
        <begin position="73"/>
        <end position="90"/>
    </location>
</feature>
<comment type="caution">
    <text evidence="2">The sequence shown here is derived from an EMBL/GenBank/DDBJ whole genome shotgun (WGS) entry which is preliminary data.</text>
</comment>
<gene>
    <name evidence="2" type="ORF">H0185_13680</name>
</gene>
<evidence type="ECO:0000256" key="1">
    <source>
        <dbReference type="SAM" id="Phobius"/>
    </source>
</evidence>
<proteinExistence type="predicted"/>
<dbReference type="Proteomes" id="UP000769780">
    <property type="component" value="Unassembled WGS sequence"/>
</dbReference>
<organism evidence="2 3">
    <name type="scientific">Mesobacillus maritimus</name>
    <dbReference type="NCBI Taxonomy" id="1643336"/>
    <lineage>
        <taxon>Bacteria</taxon>
        <taxon>Bacillati</taxon>
        <taxon>Bacillota</taxon>
        <taxon>Bacilli</taxon>
        <taxon>Bacillales</taxon>
        <taxon>Bacillaceae</taxon>
        <taxon>Mesobacillus</taxon>
    </lineage>
</organism>
<sequence length="97" mass="11167">MIVFLIALLLLVVVLSNMYFFNFQKSQEGQDERGKLILYKTVSSMYNALFVGSVVLIVLNLVDIVNAETTIELLMYFLIFIGVYGTFLLYRNKNKPM</sequence>